<organism evidence="1">
    <name type="scientific">uncultured Caudovirales phage</name>
    <dbReference type="NCBI Taxonomy" id="2100421"/>
    <lineage>
        <taxon>Viruses</taxon>
        <taxon>Duplodnaviria</taxon>
        <taxon>Heunggongvirae</taxon>
        <taxon>Uroviricota</taxon>
        <taxon>Caudoviricetes</taxon>
        <taxon>Peduoviridae</taxon>
        <taxon>Maltschvirus</taxon>
        <taxon>Maltschvirus maltsch</taxon>
    </lineage>
</organism>
<accession>A0A2H4J9A3</accession>
<reference evidence="1" key="1">
    <citation type="submission" date="2017-06" db="EMBL/GenBank/DDBJ databases">
        <title>Novel phages from South African skin metaviromes.</title>
        <authorList>
            <person name="van Zyl L.J."/>
            <person name="Abrahams Y."/>
            <person name="Stander E.A."/>
            <person name="Kirby B.M."/>
            <person name="Clavaud C."/>
            <person name="Farcet C."/>
            <person name="Breton L."/>
            <person name="Trindade M.I."/>
        </authorList>
    </citation>
    <scope>NUCLEOTIDE SEQUENCE</scope>
</reference>
<protein>
    <submittedName>
        <fullName evidence="1">Uncharacterized protein</fullName>
    </submittedName>
</protein>
<gene>
    <name evidence="1" type="ORF">7S4_29</name>
</gene>
<dbReference type="EMBL" id="MF417933">
    <property type="protein sequence ID" value="ASN71815.1"/>
    <property type="molecule type" value="Genomic_DNA"/>
</dbReference>
<name>A0A2H4J9A3_9CAUD</name>
<proteinExistence type="predicted"/>
<evidence type="ECO:0000313" key="1">
    <source>
        <dbReference type="EMBL" id="ASN71815.1"/>
    </source>
</evidence>
<sequence>MDIKAIENNVQAVRLAEEQGILGVYPGNQVHVRHQLLEKLLIEEGDLEVVKRDDWEYPLQVEFMKNGFTYLSLYTAREFKNTFGGNIDECITTK</sequence>